<dbReference type="RefSeq" id="WP_209975143.1">
    <property type="nucleotide sequence ID" value="NZ_JAGGLB010000018.1"/>
</dbReference>
<dbReference type="SUPFAM" id="SSF52266">
    <property type="entry name" value="SGNH hydrolase"/>
    <property type="match status" value="1"/>
</dbReference>
<dbReference type="EMBL" id="JAGGLB010000018">
    <property type="protein sequence ID" value="MBP1993362.1"/>
    <property type="molecule type" value="Genomic_DNA"/>
</dbReference>
<dbReference type="InterPro" id="IPR052940">
    <property type="entry name" value="Carb_Esterase_6"/>
</dbReference>
<feature type="domain" description="Sialate O-acetylesterase" evidence="2">
    <location>
        <begin position="97"/>
        <end position="350"/>
    </location>
</feature>
<proteinExistence type="predicted"/>
<keyword evidence="1 3" id="KW-0378">Hydrolase</keyword>
<sequence length="461" mass="51644">MEYGLKLSEQVRHRVFQRDERNKATIEVSVHLMNRVTGRLEGRISTGPWRIIGHVEQPIFTAVIEDVPVGEHEIQLRVVADENNVVAEGAIGPVYVGDLWLLAGQSNMQGCGRLIDVEEPQAGVSCFYMGDRWDQAEEPLAWLMESPDPIHWMHSPEGMDVTEEKRQEYIAEDRREKDRGTGPGLPFGKMLLSHTGIPVGLLMVAHGGTSMSQWDAALAGEGGRSLYGSMLRVIQAVGGKVRGCLWYQGESDADDELSKLYYDRMIEWVASLRKDLSDPHLPIIYAQIAAVNNWVSEAAWNRIQDDQLRLEKVLGNAAVIPTIDSLLADVIHPDTHSLRNIGYRMAWAALRLVHGLAPVQSGPRLNEFHWNEDRTELVLEFAGINGRLKPVKRAFSFQVTCDDQRLPLESYVDEFGQRIIIRLEQPAPSSCLLWHGRGFNPVVNVQDEQGIPLPVFGPVSV</sequence>
<protein>
    <submittedName>
        <fullName evidence="3">Sialate O-acetylesterase</fullName>
        <ecNumber evidence="3">3.1.1.53</ecNumber>
    </submittedName>
</protein>
<dbReference type="EC" id="3.1.1.53" evidence="3"/>
<dbReference type="InterPro" id="IPR005181">
    <property type="entry name" value="SASA"/>
</dbReference>
<evidence type="ECO:0000313" key="3">
    <source>
        <dbReference type="EMBL" id="MBP1993362.1"/>
    </source>
</evidence>
<evidence type="ECO:0000256" key="1">
    <source>
        <dbReference type="ARBA" id="ARBA00022801"/>
    </source>
</evidence>
<evidence type="ECO:0000259" key="2">
    <source>
        <dbReference type="Pfam" id="PF03629"/>
    </source>
</evidence>
<accession>A0ABS4J0K0</accession>
<name>A0ABS4J0K0_9BACL</name>
<comment type="caution">
    <text evidence="3">The sequence shown here is derived from an EMBL/GenBank/DDBJ whole genome shotgun (WGS) entry which is preliminary data.</text>
</comment>
<dbReference type="Gene3D" id="3.40.50.1110">
    <property type="entry name" value="SGNH hydrolase"/>
    <property type="match status" value="1"/>
</dbReference>
<organism evidence="3 4">
    <name type="scientific">Paenibacillus eucommiae</name>
    <dbReference type="NCBI Taxonomy" id="1355755"/>
    <lineage>
        <taxon>Bacteria</taxon>
        <taxon>Bacillati</taxon>
        <taxon>Bacillota</taxon>
        <taxon>Bacilli</taxon>
        <taxon>Bacillales</taxon>
        <taxon>Paenibacillaceae</taxon>
        <taxon>Paenibacillus</taxon>
    </lineage>
</organism>
<gene>
    <name evidence="3" type="ORF">J2Z66_004983</name>
</gene>
<dbReference type="Proteomes" id="UP001519287">
    <property type="component" value="Unassembled WGS sequence"/>
</dbReference>
<evidence type="ECO:0000313" key="4">
    <source>
        <dbReference type="Proteomes" id="UP001519287"/>
    </source>
</evidence>
<dbReference type="PANTHER" id="PTHR31988">
    <property type="entry name" value="ESTERASE, PUTATIVE (DUF303)-RELATED"/>
    <property type="match status" value="1"/>
</dbReference>
<dbReference type="InterPro" id="IPR036514">
    <property type="entry name" value="SGNH_hydro_sf"/>
</dbReference>
<dbReference type="Pfam" id="PF03629">
    <property type="entry name" value="SASA"/>
    <property type="match status" value="1"/>
</dbReference>
<dbReference type="GO" id="GO:0001681">
    <property type="term" value="F:sialate O-acetylesterase activity"/>
    <property type="evidence" value="ECO:0007669"/>
    <property type="project" value="UniProtKB-EC"/>
</dbReference>
<keyword evidence="4" id="KW-1185">Reference proteome</keyword>
<dbReference type="PANTHER" id="PTHR31988:SF19">
    <property type="entry name" value="9-O-ACETYL-N-ACETYLNEURAMINIC ACID DEACETYLASE-RELATED"/>
    <property type="match status" value="1"/>
</dbReference>
<reference evidence="3 4" key="1">
    <citation type="submission" date="2021-03" db="EMBL/GenBank/DDBJ databases">
        <title>Genomic Encyclopedia of Type Strains, Phase IV (KMG-IV): sequencing the most valuable type-strain genomes for metagenomic binning, comparative biology and taxonomic classification.</title>
        <authorList>
            <person name="Goeker M."/>
        </authorList>
    </citation>
    <scope>NUCLEOTIDE SEQUENCE [LARGE SCALE GENOMIC DNA]</scope>
    <source>
        <strain evidence="3 4">DSM 26048</strain>
    </source>
</reference>